<feature type="compositionally biased region" description="Polar residues" evidence="1">
    <location>
        <begin position="351"/>
        <end position="370"/>
    </location>
</feature>
<feature type="compositionally biased region" description="Low complexity" evidence="1">
    <location>
        <begin position="265"/>
        <end position="282"/>
    </location>
</feature>
<reference evidence="2 3" key="1">
    <citation type="journal article" date="2018" name="Front. Microbiol.">
        <title>Genomic and genetic insights into a cosmopolitan fungus, Paecilomyces variotii (Eurotiales).</title>
        <authorList>
            <person name="Urquhart A.S."/>
            <person name="Mondo S.J."/>
            <person name="Makela M.R."/>
            <person name="Hane J.K."/>
            <person name="Wiebenga A."/>
            <person name="He G."/>
            <person name="Mihaltcheva S."/>
            <person name="Pangilinan J."/>
            <person name="Lipzen A."/>
            <person name="Barry K."/>
            <person name="de Vries R.P."/>
            <person name="Grigoriev I.V."/>
            <person name="Idnurm A."/>
        </authorList>
    </citation>
    <scope>NUCLEOTIDE SEQUENCE [LARGE SCALE GENOMIC DNA]</scope>
    <source>
        <strain evidence="2 3">CBS 101075</strain>
    </source>
</reference>
<dbReference type="RefSeq" id="XP_028488687.1">
    <property type="nucleotide sequence ID" value="XM_028634140.1"/>
</dbReference>
<evidence type="ECO:0000313" key="2">
    <source>
        <dbReference type="EMBL" id="RWQ99042.1"/>
    </source>
</evidence>
<feature type="region of interest" description="Disordered" evidence="1">
    <location>
        <begin position="72"/>
        <end position="91"/>
    </location>
</feature>
<evidence type="ECO:0000256" key="1">
    <source>
        <dbReference type="SAM" id="MobiDB-lite"/>
    </source>
</evidence>
<protein>
    <submittedName>
        <fullName evidence="2">Uncharacterized protein</fullName>
    </submittedName>
</protein>
<accession>A0A443I4R0</accession>
<name>A0A443I4R0_BYSSP</name>
<feature type="region of interest" description="Disordered" evidence="1">
    <location>
        <begin position="475"/>
        <end position="499"/>
    </location>
</feature>
<comment type="caution">
    <text evidence="2">The sequence shown here is derived from an EMBL/GenBank/DDBJ whole genome shotgun (WGS) entry which is preliminary data.</text>
</comment>
<feature type="compositionally biased region" description="Basic and acidic residues" evidence="1">
    <location>
        <begin position="77"/>
        <end position="86"/>
    </location>
</feature>
<organism evidence="2 3">
    <name type="scientific">Byssochlamys spectabilis</name>
    <name type="common">Paecilomyces variotii</name>
    <dbReference type="NCBI Taxonomy" id="264951"/>
    <lineage>
        <taxon>Eukaryota</taxon>
        <taxon>Fungi</taxon>
        <taxon>Dikarya</taxon>
        <taxon>Ascomycota</taxon>
        <taxon>Pezizomycotina</taxon>
        <taxon>Eurotiomycetes</taxon>
        <taxon>Eurotiomycetidae</taxon>
        <taxon>Eurotiales</taxon>
        <taxon>Thermoascaceae</taxon>
        <taxon>Paecilomyces</taxon>
    </lineage>
</organism>
<feature type="compositionally biased region" description="Low complexity" evidence="1">
    <location>
        <begin position="476"/>
        <end position="491"/>
    </location>
</feature>
<feature type="region of interest" description="Disordered" evidence="1">
    <location>
        <begin position="1"/>
        <end position="62"/>
    </location>
</feature>
<dbReference type="VEuPathDB" id="FungiDB:C8Q69DRAFT_8934"/>
<keyword evidence="3" id="KW-1185">Reference proteome</keyword>
<feature type="region of interest" description="Disordered" evidence="1">
    <location>
        <begin position="261"/>
        <end position="297"/>
    </location>
</feature>
<proteinExistence type="predicted"/>
<dbReference type="AlphaFoldDB" id="A0A443I4R0"/>
<dbReference type="EMBL" id="RCNU01000001">
    <property type="protein sequence ID" value="RWQ99042.1"/>
    <property type="molecule type" value="Genomic_DNA"/>
</dbReference>
<feature type="region of interest" description="Disordered" evidence="1">
    <location>
        <begin position="212"/>
        <end position="243"/>
    </location>
</feature>
<dbReference type="GeneID" id="39603417"/>
<sequence>MAGGYSPFPSTLDNSGRPRRRTQTKEDQPLPLFHPGSRNTGSTDLGNPPRHPTTIEDPNLDPFYLERSLENVTSWESQEKESRDAGSELCQNGKFMSSDLNLDTAPFPSFGNSQERLPALAYQTPELGTHSSFEHSRYPCTTSHQFPYHHYGQHSFSSVQSDASGNIPDLTPSSSFSSNYSVSNCPEAVLNATKQLCLHTNRAERTVSEPPYLYISPDRSSTGDNVDSYAATEPSTPTGTITPYDFPYNDSSDTLIMHFTNPGAPSASSLRSKPLPSLPNLSRDSNGQHATKKAHSPCLKTQIDPALISPPCLIDPVTMEPHATPYDQALFIPANECPSPVPSPVACSPPITRQVTGHSTRARPSTSTSEAHCEQSVWESDSDSESIGPKSLSRRRPIDTLRKVRSRVQLKVTKSTTKLDGEENSGHESERSSEEVPPMPTPTYQQFPEVKTATNQNWTPEPVRGSVEHTLRLVAPSTTSLPRPSSSRGTGQESNGNEKMSTVAAMHTHRPHRLESEQRRHFPTHEAIYGKCLESQSTIDLNAALSLSRPGLLRRLCRSFRALSCHHVHEEDCYEKTFRR</sequence>
<dbReference type="Proteomes" id="UP000283841">
    <property type="component" value="Unassembled WGS sequence"/>
</dbReference>
<evidence type="ECO:0000313" key="3">
    <source>
        <dbReference type="Proteomes" id="UP000283841"/>
    </source>
</evidence>
<feature type="compositionally biased region" description="Basic and acidic residues" evidence="1">
    <location>
        <begin position="417"/>
        <end position="434"/>
    </location>
</feature>
<feature type="region of interest" description="Disordered" evidence="1">
    <location>
        <begin position="348"/>
        <end position="446"/>
    </location>
</feature>
<gene>
    <name evidence="2" type="ORF">C8Q69DRAFT_8934</name>
</gene>